<name>A0ABR3ZWE2_9LECA</name>
<dbReference type="Proteomes" id="UP001590950">
    <property type="component" value="Unassembled WGS sequence"/>
</dbReference>
<sequence>MFNTLSSDISLPSPSANFRAFNVPPSVRPSLQSQTQSNRHFILAPYTTPSDNMSSDNTSSTPTWPSEAEIIDFTANTSIPVSFWEPEIIDLTEDDTPKLPHDDSTSATISEPDFNLVILSTEPVSYEEDEASVKSEPWSPTEVDFDYAMGYFASDPMEDDESVTTPAENHSSVGPESESRSPTEADFDFAMGYLGADPELDEDSFDERESMPELEYDSVLGYCGPDRKMMRRAKSCLRQKGGIIDLEADLEQEGEIIDLDADLEQE</sequence>
<feature type="region of interest" description="Disordered" evidence="1">
    <location>
        <begin position="155"/>
        <end position="185"/>
    </location>
</feature>
<proteinExistence type="predicted"/>
<evidence type="ECO:0000256" key="1">
    <source>
        <dbReference type="SAM" id="MobiDB-lite"/>
    </source>
</evidence>
<dbReference type="EMBL" id="JBEFKJ010000045">
    <property type="protein sequence ID" value="KAL2037051.1"/>
    <property type="molecule type" value="Genomic_DNA"/>
</dbReference>
<evidence type="ECO:0000313" key="3">
    <source>
        <dbReference type="Proteomes" id="UP001590950"/>
    </source>
</evidence>
<protein>
    <submittedName>
        <fullName evidence="2">Uncharacterized protein</fullName>
    </submittedName>
</protein>
<gene>
    <name evidence="2" type="ORF">N7G274_010178</name>
</gene>
<evidence type="ECO:0000313" key="2">
    <source>
        <dbReference type="EMBL" id="KAL2037051.1"/>
    </source>
</evidence>
<keyword evidence="3" id="KW-1185">Reference proteome</keyword>
<feature type="compositionally biased region" description="Polar residues" evidence="1">
    <location>
        <begin position="163"/>
        <end position="174"/>
    </location>
</feature>
<reference evidence="2 3" key="1">
    <citation type="submission" date="2024-09" db="EMBL/GenBank/DDBJ databases">
        <title>Rethinking Asexuality: The Enigmatic Case of Functional Sexual Genes in Lepraria (Stereocaulaceae).</title>
        <authorList>
            <person name="Doellman M."/>
            <person name="Sun Y."/>
            <person name="Barcenas-Pena A."/>
            <person name="Lumbsch H.T."/>
            <person name="Grewe F."/>
        </authorList>
    </citation>
    <scope>NUCLEOTIDE SEQUENCE [LARGE SCALE GENOMIC DNA]</scope>
    <source>
        <strain evidence="2 3">Mercado 3170</strain>
    </source>
</reference>
<accession>A0ABR3ZWE2</accession>
<organism evidence="2 3">
    <name type="scientific">Stereocaulon virgatum</name>
    <dbReference type="NCBI Taxonomy" id="373712"/>
    <lineage>
        <taxon>Eukaryota</taxon>
        <taxon>Fungi</taxon>
        <taxon>Dikarya</taxon>
        <taxon>Ascomycota</taxon>
        <taxon>Pezizomycotina</taxon>
        <taxon>Lecanoromycetes</taxon>
        <taxon>OSLEUM clade</taxon>
        <taxon>Lecanoromycetidae</taxon>
        <taxon>Lecanorales</taxon>
        <taxon>Lecanorineae</taxon>
        <taxon>Stereocaulaceae</taxon>
        <taxon>Stereocaulon</taxon>
    </lineage>
</organism>
<comment type="caution">
    <text evidence="2">The sequence shown here is derived from an EMBL/GenBank/DDBJ whole genome shotgun (WGS) entry which is preliminary data.</text>
</comment>